<dbReference type="NCBIfam" id="TIGR03346">
    <property type="entry name" value="chaperone_ClpB"/>
    <property type="match status" value="1"/>
</dbReference>
<keyword evidence="8 11" id="KW-0143">Chaperone</keyword>
<keyword evidence="12" id="KW-0963">Cytoplasm</keyword>
<dbReference type="CDD" id="cd00009">
    <property type="entry name" value="AAA"/>
    <property type="match status" value="1"/>
</dbReference>
<comment type="subcellular location">
    <subcellularLocation>
        <location evidence="1 12">Cytoplasm</location>
    </subcellularLocation>
</comment>
<reference evidence="15" key="1">
    <citation type="submission" date="2019-08" db="EMBL/GenBank/DDBJ databases">
        <title>Carotenoids and Carotenoid Binding Proteins in the Halophilic Cyanobacterium Euhalothece sp. ZM00.</title>
        <authorList>
            <person name="Cho S.M."/>
            <person name="Song J.Y."/>
            <person name="Park Y.-I."/>
        </authorList>
    </citation>
    <scope>NUCLEOTIDE SEQUENCE [LARGE SCALE GENOMIC DNA]</scope>
    <source>
        <strain evidence="15">Z-M001</strain>
    </source>
</reference>
<dbReference type="FunFam" id="3.40.50.300:FF:000010">
    <property type="entry name" value="Chaperone clpB 1, putative"/>
    <property type="match status" value="1"/>
</dbReference>
<evidence type="ECO:0000313" key="15">
    <source>
        <dbReference type="EMBL" id="QDZ39942.1"/>
    </source>
</evidence>
<evidence type="ECO:0000256" key="4">
    <source>
        <dbReference type="ARBA" id="ARBA00022741"/>
    </source>
</evidence>
<organism evidence="15 16">
    <name type="scientific">Euhalothece natronophila Z-M001</name>
    <dbReference type="NCBI Taxonomy" id="522448"/>
    <lineage>
        <taxon>Bacteria</taxon>
        <taxon>Bacillati</taxon>
        <taxon>Cyanobacteriota</taxon>
        <taxon>Cyanophyceae</taxon>
        <taxon>Oscillatoriophycideae</taxon>
        <taxon>Chroococcales</taxon>
        <taxon>Halothecacae</taxon>
        <taxon>Halothece cluster</taxon>
        <taxon>Euhalothece</taxon>
    </lineage>
</organism>
<dbReference type="PROSITE" id="PS00871">
    <property type="entry name" value="CLPAB_2"/>
    <property type="match status" value="1"/>
</dbReference>
<keyword evidence="16" id="KW-1185">Reference proteome</keyword>
<evidence type="ECO:0000259" key="14">
    <source>
        <dbReference type="PROSITE" id="PS51903"/>
    </source>
</evidence>
<dbReference type="InterPro" id="IPR001270">
    <property type="entry name" value="ClpA/B"/>
</dbReference>
<evidence type="ECO:0000256" key="6">
    <source>
        <dbReference type="ARBA" id="ARBA00023016"/>
    </source>
</evidence>
<comment type="subunit">
    <text evidence="9">Homohexamer. The oligomerization is ATP-dependent.</text>
</comment>
<dbReference type="EMBL" id="CP042326">
    <property type="protein sequence ID" value="QDZ39942.1"/>
    <property type="molecule type" value="Genomic_DNA"/>
</dbReference>
<dbReference type="SMART" id="SM00382">
    <property type="entry name" value="AAA"/>
    <property type="match status" value="2"/>
</dbReference>
<dbReference type="GO" id="GO:0005524">
    <property type="term" value="F:ATP binding"/>
    <property type="evidence" value="ECO:0007669"/>
    <property type="project" value="UniProtKB-UniRule"/>
</dbReference>
<dbReference type="FunFam" id="3.40.50.300:FF:000120">
    <property type="entry name" value="ATP-dependent chaperone ClpB"/>
    <property type="match status" value="1"/>
</dbReference>
<dbReference type="InterPro" id="IPR027417">
    <property type="entry name" value="P-loop_NTPase"/>
</dbReference>
<feature type="coiled-coil region" evidence="12">
    <location>
        <begin position="422"/>
        <end position="547"/>
    </location>
</feature>
<evidence type="ECO:0000256" key="11">
    <source>
        <dbReference type="RuleBase" id="RU004432"/>
    </source>
</evidence>
<dbReference type="PRINTS" id="PR00300">
    <property type="entry name" value="CLPPROTEASEA"/>
</dbReference>
<keyword evidence="4 11" id="KW-0547">Nucleotide-binding</keyword>
<dbReference type="GO" id="GO:0042026">
    <property type="term" value="P:protein refolding"/>
    <property type="evidence" value="ECO:0007669"/>
    <property type="project" value="UniProtKB-UniRule"/>
</dbReference>
<dbReference type="FunFam" id="1.10.8.60:FF:000017">
    <property type="entry name" value="ATP-dependent chaperone ClpB"/>
    <property type="match status" value="1"/>
</dbReference>
<protein>
    <recommendedName>
        <fullName evidence="12">Chaperone protein ClpB</fullName>
    </recommendedName>
</protein>
<dbReference type="GO" id="GO:0034605">
    <property type="term" value="P:cellular response to heat"/>
    <property type="evidence" value="ECO:0007669"/>
    <property type="project" value="TreeGrafter"/>
</dbReference>
<dbReference type="PANTHER" id="PTHR11638:SF18">
    <property type="entry name" value="HEAT SHOCK PROTEIN 104"/>
    <property type="match status" value="1"/>
</dbReference>
<dbReference type="InterPro" id="IPR003593">
    <property type="entry name" value="AAA+_ATPase"/>
</dbReference>
<evidence type="ECO:0000256" key="10">
    <source>
        <dbReference type="PROSITE-ProRule" id="PRU01251"/>
    </source>
</evidence>
<feature type="domain" description="Clp R" evidence="14">
    <location>
        <begin position="6"/>
        <end position="147"/>
    </location>
</feature>
<dbReference type="InterPro" id="IPR019489">
    <property type="entry name" value="Clp_ATPase_C"/>
</dbReference>
<dbReference type="OrthoDB" id="9803641at2"/>
<dbReference type="Proteomes" id="UP000318453">
    <property type="component" value="Chromosome"/>
</dbReference>
<dbReference type="PROSITE" id="PS51903">
    <property type="entry name" value="CLP_R"/>
    <property type="match status" value="1"/>
</dbReference>
<dbReference type="SMART" id="SM01086">
    <property type="entry name" value="ClpB_D2-small"/>
    <property type="match status" value="1"/>
</dbReference>
<keyword evidence="7 12" id="KW-0175">Coiled coil</keyword>
<evidence type="ECO:0000256" key="7">
    <source>
        <dbReference type="ARBA" id="ARBA00023054"/>
    </source>
</evidence>
<dbReference type="RefSeq" id="WP_146295538.1">
    <property type="nucleotide sequence ID" value="NZ_CP042326.1"/>
</dbReference>
<dbReference type="InterPro" id="IPR018368">
    <property type="entry name" value="ClpA/B_CS1"/>
</dbReference>
<evidence type="ECO:0000256" key="1">
    <source>
        <dbReference type="ARBA" id="ARBA00004496"/>
    </source>
</evidence>
<dbReference type="CDD" id="cd19499">
    <property type="entry name" value="RecA-like_ClpB_Hsp104-like"/>
    <property type="match status" value="1"/>
</dbReference>
<evidence type="ECO:0000256" key="9">
    <source>
        <dbReference type="ARBA" id="ARBA00026057"/>
    </source>
</evidence>
<dbReference type="PANTHER" id="PTHR11638">
    <property type="entry name" value="ATP-DEPENDENT CLP PROTEASE"/>
    <property type="match status" value="1"/>
</dbReference>
<dbReference type="Gene3D" id="1.10.1780.10">
    <property type="entry name" value="Clp, N-terminal domain"/>
    <property type="match status" value="1"/>
</dbReference>
<dbReference type="Pfam" id="PF02861">
    <property type="entry name" value="Clp_N"/>
    <property type="match status" value="1"/>
</dbReference>
<dbReference type="InterPro" id="IPR041546">
    <property type="entry name" value="ClpA/ClpB_AAA_lid"/>
</dbReference>
<name>A0A5B8NL11_9CHRO</name>
<dbReference type="SUPFAM" id="SSF81923">
    <property type="entry name" value="Double Clp-N motif"/>
    <property type="match status" value="1"/>
</dbReference>
<evidence type="ECO:0000256" key="8">
    <source>
        <dbReference type="ARBA" id="ARBA00023186"/>
    </source>
</evidence>
<dbReference type="GO" id="GO:0016887">
    <property type="term" value="F:ATP hydrolysis activity"/>
    <property type="evidence" value="ECO:0007669"/>
    <property type="project" value="InterPro"/>
</dbReference>
<dbReference type="Pfam" id="PF10431">
    <property type="entry name" value="ClpB_D2-small"/>
    <property type="match status" value="1"/>
</dbReference>
<keyword evidence="6 12" id="KW-0346">Stress response</keyword>
<dbReference type="InterPro" id="IPR028299">
    <property type="entry name" value="ClpA/B_CS2"/>
</dbReference>
<evidence type="ECO:0000256" key="13">
    <source>
        <dbReference type="SAM" id="MobiDB-lite"/>
    </source>
</evidence>
<evidence type="ECO:0000256" key="3">
    <source>
        <dbReference type="ARBA" id="ARBA00022737"/>
    </source>
</evidence>
<dbReference type="Pfam" id="PF07724">
    <property type="entry name" value="AAA_2"/>
    <property type="match status" value="1"/>
</dbReference>
<keyword evidence="5 11" id="KW-0067">ATP-binding</keyword>
<dbReference type="InterPro" id="IPR003959">
    <property type="entry name" value="ATPase_AAA_core"/>
</dbReference>
<dbReference type="AlphaFoldDB" id="A0A5B8NL11"/>
<accession>A0A5B8NL11</accession>
<dbReference type="Pfam" id="PF00004">
    <property type="entry name" value="AAA"/>
    <property type="match status" value="1"/>
</dbReference>
<comment type="subunit">
    <text evidence="12">Homohexamer; The oligomerization is ATP-dependent.</text>
</comment>
<dbReference type="Gene3D" id="3.40.50.300">
    <property type="entry name" value="P-loop containing nucleotide triphosphate hydrolases"/>
    <property type="match status" value="3"/>
</dbReference>
<comment type="similarity">
    <text evidence="2 11">Belongs to the ClpA/ClpB family.</text>
</comment>
<dbReference type="Pfam" id="PF17871">
    <property type="entry name" value="AAA_lid_9"/>
    <property type="match status" value="1"/>
</dbReference>
<feature type="compositionally biased region" description="Basic and acidic residues" evidence="13">
    <location>
        <begin position="144"/>
        <end position="156"/>
    </location>
</feature>
<evidence type="ECO:0000256" key="5">
    <source>
        <dbReference type="ARBA" id="ARBA00022840"/>
    </source>
</evidence>
<comment type="function">
    <text evidence="12">Part of a stress-induced multi-chaperone system, it is involved in the recovery of the cell from heat-induced damage, in cooperation with DnaK, DnaJ and GrpE.</text>
</comment>
<sequence length="897" mass="101887">MQPTDPSKFTQQAWDVIVDSQEVARRFKNQELEVEHVMLTLFSTEGVANQILESKKVDVSRLQQQLEVFTNRQRKSMRVDELYLGRGLDTLLDRAEKARSSWQDEVIGVEHLLLGFAEDDRVGRRLLRPYSVDPQDIEAAIKEFRANRPKQEKSAGEAETESEKEEEQTPLEKYGRDLTEQASSGKLDPVIGRDEEIRRVVQVLSRRSKNNPVLIGEPGVGKTAIAEGLAQRIVNGDVPESLKNRQLIALDMGSLIAGAKYRGEFEDRLRKVLREVTHSEGQTVLFIDELQTVVGTGSGQGTMDAGNLLKPMLARGELRCIGATTLDEYRKHIEKDPALERRFQQVYVKQPDVEATVSILRGLKERYEVHHGVKISDSALVAAATLSDRYITDRFLPDKAIDLVDEAAAKLKMEITSKPTELESIDRRLMQLQMEKLSLEGEDELANGNPNSSAYRVAKERLTKIEQEMKTLEESQKELASKWQSEKQVLEEINNLKEEEDQLRVQVEQAEREYDLEKAAQLKYGQLEGLQRQRETKESQLLEMQSQGRALLREQVSDSDIAEIVAKWTSIPVNRLLESERQRLLGLEGYLHERVIGQKEAVSAVAAAIRRARAGMKDPARPIGSFLFMGPTGVGKTELARAIAEFLFDSEESLIRIDMSEYMEKHSVSRLVGAPPGYVGYEEGGQLSEQVRRRPYSVILLDEVEKAHPDVFNILLQVLDDGRITDSQGRTIDFRNTIIIMTSNIGSEDILQLTENDSQYEEMRKKVLQALRKHFRPEFLNRIDDLIIFHALKREELREIITIQLRRLESLLSEQKLTIKLTEAAQNYIVDIGYDPVYGARPLKRAIQRELENPIATKILEMQFNAGDTIVVDCVENQLVFQGEEDARTATVEVMSS</sequence>
<keyword evidence="3 10" id="KW-0677">Repeat</keyword>
<dbReference type="PROSITE" id="PS00870">
    <property type="entry name" value="CLPAB_1"/>
    <property type="match status" value="1"/>
</dbReference>
<dbReference type="KEGG" id="enn:FRE64_08290"/>
<dbReference type="Gene3D" id="1.10.8.60">
    <property type="match status" value="1"/>
</dbReference>
<feature type="region of interest" description="Disordered" evidence="13">
    <location>
        <begin position="144"/>
        <end position="184"/>
    </location>
</feature>
<proteinExistence type="inferred from homology"/>
<feature type="compositionally biased region" description="Acidic residues" evidence="13">
    <location>
        <begin position="158"/>
        <end position="169"/>
    </location>
</feature>
<dbReference type="SUPFAM" id="SSF52540">
    <property type="entry name" value="P-loop containing nucleoside triphosphate hydrolases"/>
    <property type="match status" value="2"/>
</dbReference>
<dbReference type="InterPro" id="IPR017730">
    <property type="entry name" value="Chaperonin_ClpB"/>
</dbReference>
<evidence type="ECO:0000256" key="2">
    <source>
        <dbReference type="ARBA" id="ARBA00008675"/>
    </source>
</evidence>
<evidence type="ECO:0000313" key="16">
    <source>
        <dbReference type="Proteomes" id="UP000318453"/>
    </source>
</evidence>
<dbReference type="GO" id="GO:0005737">
    <property type="term" value="C:cytoplasm"/>
    <property type="evidence" value="ECO:0007669"/>
    <property type="project" value="UniProtKB-SubCell"/>
</dbReference>
<dbReference type="InterPro" id="IPR050130">
    <property type="entry name" value="ClpA_ClpB"/>
</dbReference>
<evidence type="ECO:0000256" key="12">
    <source>
        <dbReference type="RuleBase" id="RU362034"/>
    </source>
</evidence>
<dbReference type="FunFam" id="3.40.50.300:FF:000025">
    <property type="entry name" value="ATP-dependent Clp protease subunit"/>
    <property type="match status" value="1"/>
</dbReference>
<dbReference type="InterPro" id="IPR036628">
    <property type="entry name" value="Clp_N_dom_sf"/>
</dbReference>
<dbReference type="InterPro" id="IPR004176">
    <property type="entry name" value="Clp_R_N"/>
</dbReference>
<gene>
    <name evidence="12 15" type="primary">clpB</name>
    <name evidence="15" type="ORF">FRE64_08290</name>
</gene>